<evidence type="ECO:0000259" key="3">
    <source>
        <dbReference type="PROSITE" id="PS50110"/>
    </source>
</evidence>
<feature type="domain" description="Response regulatory" evidence="3">
    <location>
        <begin position="7"/>
        <end position="121"/>
    </location>
</feature>
<evidence type="ECO:0000256" key="2">
    <source>
        <dbReference type="PROSITE-ProRule" id="PRU00169"/>
    </source>
</evidence>
<dbReference type="RefSeq" id="WP_019402424.1">
    <property type="nucleotide sequence ID" value="NZ_JACIEN010000001.1"/>
</dbReference>
<sequence length="125" mass="13547">MSLVGGPVLIVDDDAAVRASLKFALELEGLDVRLYESAPQLLAEKALPPHGCIVVDYSMPGMSGLELIDALRLRHIGLPAILISGKVNDDLRRQAERHGFRQVLEKPLEDSQLLDGIRTALADAP</sequence>
<evidence type="ECO:0000313" key="5">
    <source>
        <dbReference type="Proteomes" id="UP000577362"/>
    </source>
</evidence>
<organism evidence="4 5">
    <name type="scientific">Chelatococcus caeni</name>
    <dbReference type="NCBI Taxonomy" id="1348468"/>
    <lineage>
        <taxon>Bacteria</taxon>
        <taxon>Pseudomonadati</taxon>
        <taxon>Pseudomonadota</taxon>
        <taxon>Alphaproteobacteria</taxon>
        <taxon>Hyphomicrobiales</taxon>
        <taxon>Chelatococcaceae</taxon>
        <taxon>Chelatococcus</taxon>
    </lineage>
</organism>
<dbReference type="PANTHER" id="PTHR44591">
    <property type="entry name" value="STRESS RESPONSE REGULATOR PROTEIN 1"/>
    <property type="match status" value="1"/>
</dbReference>
<dbReference type="SUPFAM" id="SSF52172">
    <property type="entry name" value="CheY-like"/>
    <property type="match status" value="1"/>
</dbReference>
<gene>
    <name evidence="4" type="ORF">GGR16_000406</name>
</gene>
<dbReference type="EMBL" id="JACIEN010000001">
    <property type="protein sequence ID" value="MBB4015400.1"/>
    <property type="molecule type" value="Genomic_DNA"/>
</dbReference>
<dbReference type="AlphaFoldDB" id="A0A840BQY7"/>
<dbReference type="PROSITE" id="PS50110">
    <property type="entry name" value="RESPONSE_REGULATORY"/>
    <property type="match status" value="1"/>
</dbReference>
<protein>
    <submittedName>
        <fullName evidence="4">FixJ family two-component response regulator</fullName>
    </submittedName>
</protein>
<keyword evidence="5" id="KW-1185">Reference proteome</keyword>
<dbReference type="GO" id="GO:0000160">
    <property type="term" value="P:phosphorelay signal transduction system"/>
    <property type="evidence" value="ECO:0007669"/>
    <property type="project" value="InterPro"/>
</dbReference>
<reference evidence="4 5" key="1">
    <citation type="submission" date="2020-08" db="EMBL/GenBank/DDBJ databases">
        <title>Genomic Encyclopedia of Type Strains, Phase IV (KMG-IV): sequencing the most valuable type-strain genomes for metagenomic binning, comparative biology and taxonomic classification.</title>
        <authorList>
            <person name="Goeker M."/>
        </authorList>
    </citation>
    <scope>NUCLEOTIDE SEQUENCE [LARGE SCALE GENOMIC DNA]</scope>
    <source>
        <strain evidence="4 5">DSM 103737</strain>
    </source>
</reference>
<dbReference type="Proteomes" id="UP000577362">
    <property type="component" value="Unassembled WGS sequence"/>
</dbReference>
<evidence type="ECO:0000256" key="1">
    <source>
        <dbReference type="ARBA" id="ARBA00022553"/>
    </source>
</evidence>
<dbReference type="SMART" id="SM00448">
    <property type="entry name" value="REC"/>
    <property type="match status" value="1"/>
</dbReference>
<dbReference type="PANTHER" id="PTHR44591:SF25">
    <property type="entry name" value="CHEMOTAXIS TWO-COMPONENT RESPONSE REGULATOR"/>
    <property type="match status" value="1"/>
</dbReference>
<feature type="modified residue" description="4-aspartylphosphate" evidence="2">
    <location>
        <position position="56"/>
    </location>
</feature>
<name>A0A840BQY7_9HYPH</name>
<dbReference type="InterPro" id="IPR050595">
    <property type="entry name" value="Bact_response_regulator"/>
</dbReference>
<dbReference type="InterPro" id="IPR001789">
    <property type="entry name" value="Sig_transdc_resp-reg_receiver"/>
</dbReference>
<proteinExistence type="predicted"/>
<dbReference type="Pfam" id="PF00072">
    <property type="entry name" value="Response_reg"/>
    <property type="match status" value="1"/>
</dbReference>
<dbReference type="InterPro" id="IPR011006">
    <property type="entry name" value="CheY-like_superfamily"/>
</dbReference>
<dbReference type="Gene3D" id="3.40.50.2300">
    <property type="match status" value="1"/>
</dbReference>
<keyword evidence="1 2" id="KW-0597">Phosphoprotein</keyword>
<comment type="caution">
    <text evidence="4">The sequence shown here is derived from an EMBL/GenBank/DDBJ whole genome shotgun (WGS) entry which is preliminary data.</text>
</comment>
<accession>A0A840BQY7</accession>
<evidence type="ECO:0000313" key="4">
    <source>
        <dbReference type="EMBL" id="MBB4015400.1"/>
    </source>
</evidence>